<dbReference type="EMBL" id="GIFC01008571">
    <property type="protein sequence ID" value="MXU90654.1"/>
    <property type="molecule type" value="Transcribed_RNA"/>
</dbReference>
<organism evidence="2">
    <name type="scientific">Ixodes ricinus</name>
    <name type="common">Common tick</name>
    <name type="synonym">Acarus ricinus</name>
    <dbReference type="NCBI Taxonomy" id="34613"/>
    <lineage>
        <taxon>Eukaryota</taxon>
        <taxon>Metazoa</taxon>
        <taxon>Ecdysozoa</taxon>
        <taxon>Arthropoda</taxon>
        <taxon>Chelicerata</taxon>
        <taxon>Arachnida</taxon>
        <taxon>Acari</taxon>
        <taxon>Parasitiformes</taxon>
        <taxon>Ixodida</taxon>
        <taxon>Ixodoidea</taxon>
        <taxon>Ixodidae</taxon>
        <taxon>Ixodinae</taxon>
        <taxon>Ixodes</taxon>
    </lineage>
</organism>
<evidence type="ECO:0000256" key="1">
    <source>
        <dbReference type="SAM" id="SignalP"/>
    </source>
</evidence>
<sequence length="116" mass="13359">MPLGVPAPACLLLLSLFCEHFWLTSTRALRESCRDWTTSLTPSMVARSRLSITSSAQETNRDKLWYTWFVVEMSTELWSLMRSFLSREMRCSTYSSTMLADPGSMPRVSFSTESWK</sequence>
<name>A0A6B0UM44_IXORI</name>
<reference evidence="2" key="1">
    <citation type="submission" date="2019-12" db="EMBL/GenBank/DDBJ databases">
        <title>An insight into the sialome of adult female Ixodes ricinus ticks feeding for 6 days.</title>
        <authorList>
            <person name="Perner J."/>
            <person name="Ribeiro J.M.C."/>
        </authorList>
    </citation>
    <scope>NUCLEOTIDE SEQUENCE</scope>
    <source>
        <strain evidence="2">Semi-engorged</strain>
        <tissue evidence="2">Salivary glands</tissue>
    </source>
</reference>
<feature type="chain" id="PRO_5025422077" evidence="1">
    <location>
        <begin position="29"/>
        <end position="116"/>
    </location>
</feature>
<accession>A0A6B0UM44</accession>
<protein>
    <submittedName>
        <fullName evidence="2">Putative secreted protein</fullName>
    </submittedName>
</protein>
<evidence type="ECO:0000313" key="2">
    <source>
        <dbReference type="EMBL" id="MXU90654.1"/>
    </source>
</evidence>
<feature type="signal peptide" evidence="1">
    <location>
        <begin position="1"/>
        <end position="28"/>
    </location>
</feature>
<proteinExistence type="predicted"/>
<keyword evidence="1" id="KW-0732">Signal</keyword>
<dbReference type="AlphaFoldDB" id="A0A6B0UM44"/>